<evidence type="ECO:0000313" key="2">
    <source>
        <dbReference type="Proteomes" id="UP001589609"/>
    </source>
</evidence>
<comment type="caution">
    <text evidence="1">The sequence shown here is derived from an EMBL/GenBank/DDBJ whole genome shotgun (WGS) entry which is preliminary data.</text>
</comment>
<protein>
    <submittedName>
        <fullName evidence="1">Uncharacterized protein</fullName>
    </submittedName>
</protein>
<sequence length="64" mass="8071">MKLLYNTRKRELKKEALQKEKLQVERYIQRIYHEFGIEIKYINWISLSEDDAKNLYTFYKQKRK</sequence>
<accession>A0ABV5WDG2</accession>
<organism evidence="1 2">
    <name type="scientific">Ectobacillus funiculus</name>
    <dbReference type="NCBI Taxonomy" id="137993"/>
    <lineage>
        <taxon>Bacteria</taxon>
        <taxon>Bacillati</taxon>
        <taxon>Bacillota</taxon>
        <taxon>Bacilli</taxon>
        <taxon>Bacillales</taxon>
        <taxon>Bacillaceae</taxon>
        <taxon>Ectobacillus</taxon>
    </lineage>
</organism>
<dbReference type="Proteomes" id="UP001589609">
    <property type="component" value="Unassembled WGS sequence"/>
</dbReference>
<name>A0ABV5WDG2_9BACI</name>
<dbReference type="EMBL" id="JBHMAF010000021">
    <property type="protein sequence ID" value="MFB9758181.1"/>
    <property type="molecule type" value="Genomic_DNA"/>
</dbReference>
<dbReference type="RefSeq" id="WP_342045129.1">
    <property type="nucleotide sequence ID" value="NZ_JAPCYI010000003.1"/>
</dbReference>
<evidence type="ECO:0000313" key="1">
    <source>
        <dbReference type="EMBL" id="MFB9758181.1"/>
    </source>
</evidence>
<keyword evidence="2" id="KW-1185">Reference proteome</keyword>
<reference evidence="1 2" key="1">
    <citation type="submission" date="2024-09" db="EMBL/GenBank/DDBJ databases">
        <authorList>
            <person name="Sun Q."/>
            <person name="Mori K."/>
        </authorList>
    </citation>
    <scope>NUCLEOTIDE SEQUENCE [LARGE SCALE GENOMIC DNA]</scope>
    <source>
        <strain evidence="1 2">JCM 11201</strain>
    </source>
</reference>
<proteinExistence type="predicted"/>
<gene>
    <name evidence="1" type="ORF">ACFFMS_06530</name>
</gene>